<dbReference type="InterPro" id="IPR000253">
    <property type="entry name" value="FHA_dom"/>
</dbReference>
<dbReference type="Proteomes" id="UP000036951">
    <property type="component" value="Unassembled WGS sequence"/>
</dbReference>
<evidence type="ECO:0000313" key="2">
    <source>
        <dbReference type="EMBL" id="KOO69501.1"/>
    </source>
</evidence>
<dbReference type="CDD" id="cd00060">
    <property type="entry name" value="FHA"/>
    <property type="match status" value="1"/>
</dbReference>
<dbReference type="Pfam" id="PF00498">
    <property type="entry name" value="FHA"/>
    <property type="match status" value="1"/>
</dbReference>
<dbReference type="PROSITE" id="PS50006">
    <property type="entry name" value="FHA_DOMAIN"/>
    <property type="match status" value="1"/>
</dbReference>
<evidence type="ECO:0000313" key="3">
    <source>
        <dbReference type="Proteomes" id="UP000036951"/>
    </source>
</evidence>
<feature type="domain" description="FHA" evidence="1">
    <location>
        <begin position="137"/>
        <end position="189"/>
    </location>
</feature>
<dbReference type="SUPFAM" id="SSF49879">
    <property type="entry name" value="SMAD/FHA domain"/>
    <property type="match status" value="1"/>
</dbReference>
<dbReference type="RefSeq" id="WP_053397597.1">
    <property type="nucleotide sequence ID" value="NZ_DAWBWQ010000131.1"/>
</dbReference>
<name>A0A8E1URF4_9BACT</name>
<dbReference type="EMBL" id="LFQU01000002">
    <property type="protein sequence ID" value="KOO69501.1"/>
    <property type="molecule type" value="Genomic_DNA"/>
</dbReference>
<keyword evidence="3" id="KW-1185">Reference proteome</keyword>
<protein>
    <recommendedName>
        <fullName evidence="1">FHA domain-containing protein</fullName>
    </recommendedName>
</protein>
<dbReference type="AlphaFoldDB" id="A0A8E1URF4"/>
<dbReference type="OrthoDB" id="949044at2"/>
<reference evidence="2 3" key="1">
    <citation type="submission" date="2015-06" db="EMBL/GenBank/DDBJ databases">
        <title>Prevotella sp. 109, sp. nov., a novel member of the family Prevotellaceae isolated from human faeces.</title>
        <authorList>
            <person name="Shkoporov A.N."/>
            <person name="Chaplin A.V."/>
            <person name="Kafarskaia L.I."/>
            <person name="Efimov B.A."/>
        </authorList>
    </citation>
    <scope>NUCLEOTIDE SEQUENCE [LARGE SCALE GENOMIC DNA]</scope>
    <source>
        <strain evidence="2 3">109</strain>
    </source>
</reference>
<comment type="caution">
    <text evidence="2">The sequence shown here is derived from an EMBL/GenBank/DDBJ whole genome shotgun (WGS) entry which is preliminary data.</text>
</comment>
<dbReference type="InterPro" id="IPR008984">
    <property type="entry name" value="SMAD_FHA_dom_sf"/>
</dbReference>
<gene>
    <name evidence="2" type="ORF">ACU52_02290</name>
</gene>
<organism evidence="2 3">
    <name type="scientific">Xylanibacter rarus</name>
    <dbReference type="NCBI Taxonomy" id="1676614"/>
    <lineage>
        <taxon>Bacteria</taxon>
        <taxon>Pseudomonadati</taxon>
        <taxon>Bacteroidota</taxon>
        <taxon>Bacteroidia</taxon>
        <taxon>Bacteroidales</taxon>
        <taxon>Prevotellaceae</taxon>
        <taxon>Xylanibacter</taxon>
    </lineage>
</organism>
<proteinExistence type="predicted"/>
<sequence>MPKKTCPNGHIYDSNIYGDECPLCPKDGNSTQFNSKQDFGMPPFDQAPDSAYRTRVAPPAGMPQQGAMGSPVMGGMDAAGETRFPGQQQSAQRPVNGTIIRQPKGVPTAQGRKLVGFLVTYNRDPLGKSYNIYEGKNFIGRDRSCDICVPEDKQMSGRHMSLLYRNVDNKFKYRDEQSSNGTFVNKELSDEGELKNYDIIRLGSTVFIFIAIPQIG</sequence>
<evidence type="ECO:0000259" key="1">
    <source>
        <dbReference type="PROSITE" id="PS50006"/>
    </source>
</evidence>
<dbReference type="Gene3D" id="2.60.200.20">
    <property type="match status" value="1"/>
</dbReference>
<accession>A0A8E1URF4</accession>